<evidence type="ECO:0000256" key="1">
    <source>
        <dbReference type="ARBA" id="ARBA00004370"/>
    </source>
</evidence>
<proteinExistence type="inferred from homology"/>
<evidence type="ECO:0000256" key="11">
    <source>
        <dbReference type="ARBA" id="ARBA00034532"/>
    </source>
</evidence>
<keyword evidence="7" id="KW-0067">ATP-binding</keyword>
<evidence type="ECO:0000256" key="6">
    <source>
        <dbReference type="ARBA" id="ARBA00022801"/>
    </source>
</evidence>
<dbReference type="Pfam" id="PF09262">
    <property type="entry name" value="PEX-1N"/>
    <property type="match status" value="1"/>
</dbReference>
<keyword evidence="8" id="KW-0653">Protein transport</keyword>
<keyword evidence="16" id="KW-1185">Reference proteome</keyword>
<feature type="region of interest" description="Disordered" evidence="13">
    <location>
        <begin position="175"/>
        <end position="299"/>
    </location>
</feature>
<dbReference type="PROSITE" id="PS00674">
    <property type="entry name" value="AAA"/>
    <property type="match status" value="1"/>
</dbReference>
<feature type="region of interest" description="Disordered" evidence="13">
    <location>
        <begin position="480"/>
        <end position="540"/>
    </location>
</feature>
<evidence type="ECO:0000256" key="10">
    <source>
        <dbReference type="ARBA" id="ARBA00032509"/>
    </source>
</evidence>
<dbReference type="InterPro" id="IPR029067">
    <property type="entry name" value="CDC48_domain_2-like_sf"/>
</dbReference>
<feature type="compositionally biased region" description="Polar residues" evidence="13">
    <location>
        <begin position="233"/>
        <end position="245"/>
    </location>
</feature>
<feature type="compositionally biased region" description="Polar residues" evidence="13">
    <location>
        <begin position="1650"/>
        <end position="1660"/>
    </location>
</feature>
<dbReference type="GO" id="GO:0005778">
    <property type="term" value="C:peroxisomal membrane"/>
    <property type="evidence" value="ECO:0007669"/>
    <property type="project" value="TreeGrafter"/>
</dbReference>
<dbReference type="FunFam" id="3.40.50.300:FF:001852">
    <property type="entry name" value="Peroxisomal biogenesis factor 1"/>
    <property type="match status" value="1"/>
</dbReference>
<evidence type="ECO:0000256" key="4">
    <source>
        <dbReference type="ARBA" id="ARBA00022593"/>
    </source>
</evidence>
<keyword evidence="4" id="KW-0962">Peroxisome biogenesis</keyword>
<dbReference type="SMART" id="SM00382">
    <property type="entry name" value="AAA"/>
    <property type="match status" value="2"/>
</dbReference>
<dbReference type="GO" id="GO:0005829">
    <property type="term" value="C:cytosol"/>
    <property type="evidence" value="ECO:0007669"/>
    <property type="project" value="TreeGrafter"/>
</dbReference>
<organism evidence="15 16">
    <name type="scientific">Elysia marginata</name>
    <dbReference type="NCBI Taxonomy" id="1093978"/>
    <lineage>
        <taxon>Eukaryota</taxon>
        <taxon>Metazoa</taxon>
        <taxon>Spiralia</taxon>
        <taxon>Lophotrochozoa</taxon>
        <taxon>Mollusca</taxon>
        <taxon>Gastropoda</taxon>
        <taxon>Heterobranchia</taxon>
        <taxon>Euthyneura</taxon>
        <taxon>Panpulmonata</taxon>
        <taxon>Sacoglossa</taxon>
        <taxon>Placobranchoidea</taxon>
        <taxon>Plakobranchidae</taxon>
        <taxon>Elysia</taxon>
    </lineage>
</organism>
<feature type="region of interest" description="Disordered" evidence="13">
    <location>
        <begin position="1650"/>
        <end position="1712"/>
    </location>
</feature>
<evidence type="ECO:0000313" key="16">
    <source>
        <dbReference type="Proteomes" id="UP000762676"/>
    </source>
</evidence>
<sequence>MNTITTILKFGSSKHCFLSVVDSYEKKSKPIRTKRNDEVVVYETELSPVQKAYFTVQSMTGDLTSADVVEINSLYGNKLGLKDGDPLLLRKITAPCPKAKRVFVEPVTVDDWEILESNAGRVESVLLDHVRVVWPGQVMPIWIQRSICIFMTIVRLEPTSLCVILENNTEIVVAQKGREPRNPPPPSSLSLPMQQQQQQQQQQQRQKTKSGPVGSYHRPTMVPPQHSLGSPCRNRSQEFLSSSEFENVDTLEPKLGKQKSPSRSPRNSHSRRITPSNFLSRDSFDRAERETTKPMVTRQSSLMESVMRYIFPSFVNDYRGGDGGDSQSDSDAGSAIDYSMQNLPSRSSVLRVQPLEMACTLEECLSAPRSETAKQIQQARSLFDMRGNRRSSTNVSQRAGHSLDHNHKLQQFSQFSSLNHQQCQPEANLPDRCGVSGELFQPSTVYVDAEFTKNERLLHPYLPHLPHNFIARLKRIPSPREKASLAQKSQKKKSIGPKNPLTNKETKETVNSKASNIVSPVDTKVDRDVDQPAADDSDSRDLQSSCYVRVVAIDRKEGLTDESWQEAADKVLSEQPLLHGHVIVPDLLRRQLKLDATSSVWLQTGTVDLVIPRKVCIFPLSSVPKRISKDMIIAAFKHHIKQIASTEHPLVVFQGLFIKFMIFPGTSVEAQITFHGENDMLAPHAVTMLSEMNIESVLVIYDSDLKDDRLGVINPRLAYSQARDIDPQSFPVKLKSLGGIRDLAKQAMQHLLASTGSRPLSRSTFSVRAGISHGLLLITGPRGSGKTSLVKGLCRKLSHLPVLAYILLVDCKTLRGKTVSNIQKAMEAVFDEAAWREPSVIVFDNLDAIVPAPSGPDSEMNGEALYSAKNSQVLQGLLKYEIANNSRVTVIATSQSQATLHPSLVSSRGIHFVQKILDIGTPCKEARVEILKSILQRHSSITVETQHTLNLAAVAAKTEGYVARDLEGLVNRALHQKLSTDHNEKKTLTDEDLEIALCDFKPVSIRNVQLHKAGDLGWCDVGGLDQVKRSLVETLHWPTKYPQLFESCPLRLRSGILLYGAPGTGKTLLAGVVAKECGLNFISVKGPELLSKYIGASEQAVRDLFSRAQSAKPCILFFDEFDSIAPRRGHDSTGVTDRVVNQMLTQLDGVEGLQGVYVLGATSRPDLIDPALLRPGRLDKCIKCDLPSTAERGAILQVLTRKMTLSPDVDLIVIAEMCSHFTGADLKALLYNAQLKAIHEGGNSSGSGGPLDSILNDSGGVRIRGGEMGQCDMRRRASSVLLDQSDHSQSRSQSGSRTPGSKSGSRSDLKSLSRSSSRSGSRPKLRSGSRSGSNSASRPKLKMGFEKQASSTPSRATEEKTRSYPSSPLTASERMEERSMVTSSSLPNGGAESNETLDLSWSQEDFFKPNDVEGSEEKKGKVSFYTSLPGDEASEETGEYQKQKVVSLPGKPPGKKTGLSTKYDDHSTKAEDVVDGFDPLVDKLDLNFIDDEDMVDGLRKEFETNREGILNSSVTSETDLQAKDGPMDAELSQTLLKKKEMSVAKKLGVEIKENSKNIVPDSSQEDLVMSIVDVISSAGNDFNKKQEMVTAKLNRPDINVVTSSPKTSKSEEPRHKYLYECSVEEMDLICAQESPVKAFCSPAVQTQEAKASARSDSGIQRSEVMSVLDADPAETYPPVTKSKRLRGFERNSSHPVSGSDHSSQESNSVFEADLRETGKGYRGHRKSPSIDRPVVVFRSLEAGLAHLSSEDETKYLAMVRDRGG</sequence>
<evidence type="ECO:0000256" key="12">
    <source>
        <dbReference type="ARBA" id="ARBA00048778"/>
    </source>
</evidence>
<dbReference type="GO" id="GO:0005524">
    <property type="term" value="F:ATP binding"/>
    <property type="evidence" value="ECO:0007669"/>
    <property type="project" value="UniProtKB-KW"/>
</dbReference>
<feature type="compositionally biased region" description="Low complexity" evidence="13">
    <location>
        <begin position="1328"/>
        <end position="1338"/>
    </location>
</feature>
<reference evidence="15 16" key="1">
    <citation type="journal article" date="2021" name="Elife">
        <title>Chloroplast acquisition without the gene transfer in kleptoplastic sea slugs, Plakobranchus ocellatus.</title>
        <authorList>
            <person name="Maeda T."/>
            <person name="Takahashi S."/>
            <person name="Yoshida T."/>
            <person name="Shimamura S."/>
            <person name="Takaki Y."/>
            <person name="Nagai Y."/>
            <person name="Toyoda A."/>
            <person name="Suzuki Y."/>
            <person name="Arimoto A."/>
            <person name="Ishii H."/>
            <person name="Satoh N."/>
            <person name="Nishiyama T."/>
            <person name="Hasebe M."/>
            <person name="Maruyama T."/>
            <person name="Minagawa J."/>
            <person name="Obokata J."/>
            <person name="Shigenobu S."/>
        </authorList>
    </citation>
    <scope>NUCLEOTIDE SEQUENCE [LARGE SCALE GENOMIC DNA]</scope>
</reference>
<feature type="compositionally biased region" description="Low complexity" evidence="13">
    <location>
        <begin position="1290"/>
        <end position="1304"/>
    </location>
</feature>
<feature type="domain" description="AAA+ ATPase" evidence="14">
    <location>
        <begin position="772"/>
        <end position="917"/>
    </location>
</feature>
<feature type="domain" description="AAA+ ATPase" evidence="14">
    <location>
        <begin position="1052"/>
        <end position="1188"/>
    </location>
</feature>
<dbReference type="GO" id="GO:0016558">
    <property type="term" value="P:protein import into peroxisome matrix"/>
    <property type="evidence" value="ECO:0007669"/>
    <property type="project" value="TreeGrafter"/>
</dbReference>
<evidence type="ECO:0000256" key="8">
    <source>
        <dbReference type="ARBA" id="ARBA00022927"/>
    </source>
</evidence>
<dbReference type="Gene3D" id="3.40.50.300">
    <property type="entry name" value="P-loop containing nucleotide triphosphate hydrolases"/>
    <property type="match status" value="2"/>
</dbReference>
<feature type="compositionally biased region" description="Basic and acidic residues" evidence="13">
    <location>
        <begin position="1405"/>
        <end position="1420"/>
    </location>
</feature>
<dbReference type="InterPro" id="IPR003593">
    <property type="entry name" value="AAA+_ATPase"/>
</dbReference>
<comment type="caution">
    <text evidence="15">The sequence shown here is derived from an EMBL/GenBank/DDBJ whole genome shotgun (WGS) entry which is preliminary data.</text>
</comment>
<dbReference type="PANTHER" id="PTHR23077">
    <property type="entry name" value="AAA-FAMILY ATPASE"/>
    <property type="match status" value="1"/>
</dbReference>
<dbReference type="GO" id="GO:0016887">
    <property type="term" value="F:ATP hydrolysis activity"/>
    <property type="evidence" value="ECO:0007669"/>
    <property type="project" value="InterPro"/>
</dbReference>
<dbReference type="InterPro" id="IPR003960">
    <property type="entry name" value="ATPase_AAA_CS"/>
</dbReference>
<comment type="similarity">
    <text evidence="2">Belongs to the AAA ATPase family.</text>
</comment>
<dbReference type="InterPro" id="IPR050168">
    <property type="entry name" value="AAA_ATPase_domain"/>
</dbReference>
<dbReference type="Pfam" id="PF17862">
    <property type="entry name" value="AAA_lid_3"/>
    <property type="match status" value="1"/>
</dbReference>
<dbReference type="Pfam" id="PF00004">
    <property type="entry name" value="AAA"/>
    <property type="match status" value="2"/>
</dbReference>
<comment type="catalytic activity">
    <reaction evidence="12">
        <text>ATP + H2O = ADP + phosphate + H(+)</text>
        <dbReference type="Rhea" id="RHEA:13065"/>
        <dbReference type="ChEBI" id="CHEBI:15377"/>
        <dbReference type="ChEBI" id="CHEBI:15378"/>
        <dbReference type="ChEBI" id="CHEBI:30616"/>
        <dbReference type="ChEBI" id="CHEBI:43474"/>
        <dbReference type="ChEBI" id="CHEBI:456216"/>
    </reaction>
    <physiologicalReaction direction="left-to-right" evidence="12">
        <dbReference type="Rhea" id="RHEA:13066"/>
    </physiologicalReaction>
</comment>
<evidence type="ECO:0000313" key="15">
    <source>
        <dbReference type="EMBL" id="GFS20283.1"/>
    </source>
</evidence>
<evidence type="ECO:0000259" key="14">
    <source>
        <dbReference type="SMART" id="SM00382"/>
    </source>
</evidence>
<evidence type="ECO:0000256" key="7">
    <source>
        <dbReference type="ARBA" id="ARBA00022840"/>
    </source>
</evidence>
<keyword evidence="6" id="KW-0378">Hydrolase</keyword>
<gene>
    <name evidence="15" type="ORF">ElyMa_003309500</name>
</gene>
<dbReference type="InterPro" id="IPR027417">
    <property type="entry name" value="P-loop_NTPase"/>
</dbReference>
<dbReference type="CDD" id="cd19526">
    <property type="entry name" value="RecA-like_PEX1_r2"/>
    <property type="match status" value="1"/>
</dbReference>
<dbReference type="Gene3D" id="1.10.8.60">
    <property type="match status" value="2"/>
</dbReference>
<dbReference type="InterPro" id="IPR041569">
    <property type="entry name" value="AAA_lid_3"/>
</dbReference>
<name>A0AAV4JBV9_9GAST</name>
<dbReference type="Gene3D" id="3.10.330.10">
    <property type="match status" value="1"/>
</dbReference>
<protein>
    <recommendedName>
        <fullName evidence="11">Peroxisomal ATPase PEX1</fullName>
    </recommendedName>
    <alternativeName>
        <fullName evidence="10">Peroxin-1</fullName>
    </alternativeName>
</protein>
<feature type="compositionally biased region" description="Polar residues" evidence="13">
    <location>
        <begin position="1380"/>
        <end position="1403"/>
    </location>
</feature>
<evidence type="ECO:0000256" key="9">
    <source>
        <dbReference type="ARBA" id="ARBA00023136"/>
    </source>
</evidence>
<dbReference type="EMBL" id="BMAT01006804">
    <property type="protein sequence ID" value="GFS20283.1"/>
    <property type="molecule type" value="Genomic_DNA"/>
</dbReference>
<dbReference type="PANTHER" id="PTHR23077:SF12">
    <property type="entry name" value="PEROXISOMAL ATPASE PEX1"/>
    <property type="match status" value="1"/>
</dbReference>
<evidence type="ECO:0000256" key="3">
    <source>
        <dbReference type="ARBA" id="ARBA00022448"/>
    </source>
</evidence>
<dbReference type="InterPro" id="IPR015342">
    <property type="entry name" value="PEX1-N_C-lobe"/>
</dbReference>
<dbReference type="Proteomes" id="UP000762676">
    <property type="component" value="Unassembled WGS sequence"/>
</dbReference>
<feature type="region of interest" description="Disordered" evidence="13">
    <location>
        <begin position="1241"/>
        <end position="1465"/>
    </location>
</feature>
<keyword evidence="9" id="KW-0472">Membrane</keyword>
<keyword evidence="3" id="KW-0813">Transport</keyword>
<comment type="subcellular location">
    <subcellularLocation>
        <location evidence="1">Membrane</location>
    </subcellularLocation>
</comment>
<dbReference type="Gene3D" id="2.40.40.20">
    <property type="match status" value="1"/>
</dbReference>
<keyword evidence="5" id="KW-0547">Nucleotide-binding</keyword>
<dbReference type="SUPFAM" id="SSF54585">
    <property type="entry name" value="Cdc48 domain 2-like"/>
    <property type="match status" value="1"/>
</dbReference>
<evidence type="ECO:0000256" key="13">
    <source>
        <dbReference type="SAM" id="MobiDB-lite"/>
    </source>
</evidence>
<feature type="compositionally biased region" description="Low complexity" evidence="13">
    <location>
        <begin position="188"/>
        <end position="205"/>
    </location>
</feature>
<feature type="compositionally biased region" description="Basic and acidic residues" evidence="13">
    <location>
        <begin position="282"/>
        <end position="292"/>
    </location>
</feature>
<dbReference type="SUPFAM" id="SSF52540">
    <property type="entry name" value="P-loop containing nucleoside triphosphate hydrolases"/>
    <property type="match status" value="2"/>
</dbReference>
<evidence type="ECO:0000256" key="2">
    <source>
        <dbReference type="ARBA" id="ARBA00006914"/>
    </source>
</evidence>
<dbReference type="InterPro" id="IPR003959">
    <property type="entry name" value="ATPase_AAA_core"/>
</dbReference>
<evidence type="ECO:0000256" key="5">
    <source>
        <dbReference type="ARBA" id="ARBA00022741"/>
    </source>
</evidence>
<accession>A0AAV4JBV9</accession>